<keyword evidence="2" id="KW-1185">Reference proteome</keyword>
<evidence type="ECO:0000313" key="1">
    <source>
        <dbReference type="EMBL" id="KAG8537571.1"/>
    </source>
</evidence>
<accession>A0AAV6YKU7</accession>
<protein>
    <submittedName>
        <fullName evidence="1">Uncharacterized protein</fullName>
    </submittedName>
</protein>
<dbReference type="Proteomes" id="UP000824782">
    <property type="component" value="Unassembled WGS sequence"/>
</dbReference>
<evidence type="ECO:0000313" key="2">
    <source>
        <dbReference type="Proteomes" id="UP000824782"/>
    </source>
</evidence>
<sequence>MEMEIRQEERCRLHGASWEHRTGKRYLHIGETKKDFTSRKAGPPPWLESGEPLKTQVKEHVKTRSIIDSQTKSCDRTHLYAEKNSDVETLTQKVLNLCLEIICLLRGE</sequence>
<reference evidence="1" key="1">
    <citation type="thesis" date="2020" institute="ProQuest LLC" country="789 East Eisenhower Parkway, Ann Arbor, MI, USA">
        <title>Comparative Genomics and Chromosome Evolution.</title>
        <authorList>
            <person name="Mudd A.B."/>
        </authorList>
    </citation>
    <scope>NUCLEOTIDE SEQUENCE</scope>
    <source>
        <strain evidence="1">237g6f4</strain>
        <tissue evidence="1">Blood</tissue>
    </source>
</reference>
<organism evidence="1 2">
    <name type="scientific">Engystomops pustulosus</name>
    <name type="common">Tungara frog</name>
    <name type="synonym">Physalaemus pustulosus</name>
    <dbReference type="NCBI Taxonomy" id="76066"/>
    <lineage>
        <taxon>Eukaryota</taxon>
        <taxon>Metazoa</taxon>
        <taxon>Chordata</taxon>
        <taxon>Craniata</taxon>
        <taxon>Vertebrata</taxon>
        <taxon>Euteleostomi</taxon>
        <taxon>Amphibia</taxon>
        <taxon>Batrachia</taxon>
        <taxon>Anura</taxon>
        <taxon>Neobatrachia</taxon>
        <taxon>Hyloidea</taxon>
        <taxon>Leptodactylidae</taxon>
        <taxon>Leiuperinae</taxon>
        <taxon>Engystomops</taxon>
    </lineage>
</organism>
<proteinExistence type="predicted"/>
<dbReference type="AlphaFoldDB" id="A0AAV6YKU7"/>
<feature type="non-terminal residue" evidence="1">
    <location>
        <position position="108"/>
    </location>
</feature>
<gene>
    <name evidence="1" type="ORF">GDO81_024297</name>
</gene>
<name>A0AAV6YKU7_ENGPU</name>
<comment type="caution">
    <text evidence="1">The sequence shown here is derived from an EMBL/GenBank/DDBJ whole genome shotgun (WGS) entry which is preliminary data.</text>
</comment>
<dbReference type="EMBL" id="WNYA01028928">
    <property type="protein sequence ID" value="KAG8537571.1"/>
    <property type="molecule type" value="Genomic_DNA"/>
</dbReference>